<dbReference type="Proteomes" id="UP001314229">
    <property type="component" value="Unassembled WGS sequence"/>
</dbReference>
<dbReference type="InterPro" id="IPR001304">
    <property type="entry name" value="C-type_lectin-like"/>
</dbReference>
<dbReference type="PANTHER" id="PTHR22803">
    <property type="entry name" value="MANNOSE, PHOSPHOLIPASE, LECTIN RECEPTOR RELATED"/>
    <property type="match status" value="1"/>
</dbReference>
<sequence>CHVCPPGWTQFGNHCYMFNHVEKDWADAEHACTSHGGNLASLPNTKVYNFIRAIIHASTGKHTITWVGGYDATKKKTLSTMQTVASRGRLFVARACEDPCHVLTQLWMSHTPS</sequence>
<feature type="non-terminal residue" evidence="2">
    <location>
        <position position="1"/>
    </location>
</feature>
<comment type="caution">
    <text evidence="2">The sequence shown here is derived from an EMBL/GenBank/DDBJ whole genome shotgun (WGS) entry which is preliminary data.</text>
</comment>
<dbReference type="InterPro" id="IPR016186">
    <property type="entry name" value="C-type_lectin-like/link_sf"/>
</dbReference>
<reference evidence="2 3" key="1">
    <citation type="submission" date="2024-01" db="EMBL/GenBank/DDBJ databases">
        <authorList>
            <person name="Alioto T."/>
            <person name="Alioto T."/>
            <person name="Gomez Garrido J."/>
        </authorList>
    </citation>
    <scope>NUCLEOTIDE SEQUENCE [LARGE SCALE GENOMIC DNA]</scope>
</reference>
<evidence type="ECO:0000313" key="2">
    <source>
        <dbReference type="EMBL" id="CAK6978191.1"/>
    </source>
</evidence>
<evidence type="ECO:0000259" key="1">
    <source>
        <dbReference type="PROSITE" id="PS50041"/>
    </source>
</evidence>
<dbReference type="InterPro" id="IPR016187">
    <property type="entry name" value="CTDL_fold"/>
</dbReference>
<dbReference type="AlphaFoldDB" id="A0AAV1Q2I8"/>
<dbReference type="CDD" id="cd00037">
    <property type="entry name" value="CLECT"/>
    <property type="match status" value="1"/>
</dbReference>
<organism evidence="2 3">
    <name type="scientific">Scomber scombrus</name>
    <name type="common">Atlantic mackerel</name>
    <name type="synonym">Scomber vernalis</name>
    <dbReference type="NCBI Taxonomy" id="13677"/>
    <lineage>
        <taxon>Eukaryota</taxon>
        <taxon>Metazoa</taxon>
        <taxon>Chordata</taxon>
        <taxon>Craniata</taxon>
        <taxon>Vertebrata</taxon>
        <taxon>Euteleostomi</taxon>
        <taxon>Actinopterygii</taxon>
        <taxon>Neopterygii</taxon>
        <taxon>Teleostei</taxon>
        <taxon>Neoteleostei</taxon>
        <taxon>Acanthomorphata</taxon>
        <taxon>Pelagiaria</taxon>
        <taxon>Scombriformes</taxon>
        <taxon>Scombridae</taxon>
        <taxon>Scomber</taxon>
    </lineage>
</organism>
<dbReference type="EMBL" id="CAWUFR010000465">
    <property type="protein sequence ID" value="CAK6978191.1"/>
    <property type="molecule type" value="Genomic_DNA"/>
</dbReference>
<dbReference type="SUPFAM" id="SSF56436">
    <property type="entry name" value="C-type lectin-like"/>
    <property type="match status" value="1"/>
</dbReference>
<dbReference type="Gene3D" id="3.10.100.10">
    <property type="entry name" value="Mannose-Binding Protein A, subunit A"/>
    <property type="match status" value="1"/>
</dbReference>
<evidence type="ECO:0000313" key="3">
    <source>
        <dbReference type="Proteomes" id="UP001314229"/>
    </source>
</evidence>
<dbReference type="SMART" id="SM00034">
    <property type="entry name" value="CLECT"/>
    <property type="match status" value="1"/>
</dbReference>
<name>A0AAV1Q2I8_SCOSC</name>
<keyword evidence="3" id="KW-1185">Reference proteome</keyword>
<gene>
    <name evidence="2" type="ORF">FSCOSCO3_A031427</name>
</gene>
<dbReference type="InterPro" id="IPR050111">
    <property type="entry name" value="C-type_lectin/snaclec_domain"/>
</dbReference>
<accession>A0AAV1Q2I8</accession>
<protein>
    <submittedName>
        <fullName evidence="2">Galactose-specific lectin nattectin-like</fullName>
    </submittedName>
</protein>
<dbReference type="Pfam" id="PF00059">
    <property type="entry name" value="Lectin_C"/>
    <property type="match status" value="1"/>
</dbReference>
<feature type="domain" description="C-type lectin" evidence="1">
    <location>
        <begin position="11"/>
        <end position="68"/>
    </location>
</feature>
<proteinExistence type="predicted"/>
<dbReference type="PROSITE" id="PS50041">
    <property type="entry name" value="C_TYPE_LECTIN_2"/>
    <property type="match status" value="1"/>
</dbReference>